<evidence type="ECO:0000313" key="2">
    <source>
        <dbReference type="EMBL" id="OGI83382.1"/>
    </source>
</evidence>
<feature type="transmembrane region" description="Helical" evidence="1">
    <location>
        <begin position="22"/>
        <end position="42"/>
    </location>
</feature>
<name>A0A1F6WN97_9BACT</name>
<accession>A0A1F6WN97</accession>
<evidence type="ECO:0000313" key="3">
    <source>
        <dbReference type="Proteomes" id="UP000179448"/>
    </source>
</evidence>
<proteinExistence type="predicted"/>
<sequence>MNRCLTQQSHQTWISSLTSRTLMSMSLVFLVLVVGVYMYTLISTMMIANQKRVLDTNIQRLASTLSYDEMAYMNISGVLAKEYINEYGFEQANNVYFVARGTRPQNVAFATQTR</sequence>
<dbReference type="Proteomes" id="UP000179448">
    <property type="component" value="Unassembled WGS sequence"/>
</dbReference>
<organism evidence="2 3">
    <name type="scientific">Candidatus Nomurabacteria bacterium RIFCSPLOWO2_01_FULL_36_10b</name>
    <dbReference type="NCBI Taxonomy" id="1801766"/>
    <lineage>
        <taxon>Bacteria</taxon>
        <taxon>Candidatus Nomuraibacteriota</taxon>
    </lineage>
</organism>
<gene>
    <name evidence="2" type="ORF">A2997_01495</name>
</gene>
<keyword evidence="1" id="KW-0812">Transmembrane</keyword>
<protein>
    <submittedName>
        <fullName evidence="2">Uncharacterized protein</fullName>
    </submittedName>
</protein>
<comment type="caution">
    <text evidence="2">The sequence shown here is derived from an EMBL/GenBank/DDBJ whole genome shotgun (WGS) entry which is preliminary data.</text>
</comment>
<reference evidence="2 3" key="1">
    <citation type="journal article" date="2016" name="Nat. Commun.">
        <title>Thousands of microbial genomes shed light on interconnected biogeochemical processes in an aquifer system.</title>
        <authorList>
            <person name="Anantharaman K."/>
            <person name="Brown C.T."/>
            <person name="Hug L.A."/>
            <person name="Sharon I."/>
            <person name="Castelle C.J."/>
            <person name="Probst A.J."/>
            <person name="Thomas B.C."/>
            <person name="Singh A."/>
            <person name="Wilkins M.J."/>
            <person name="Karaoz U."/>
            <person name="Brodie E.L."/>
            <person name="Williams K.H."/>
            <person name="Hubbard S.S."/>
            <person name="Banfield J.F."/>
        </authorList>
    </citation>
    <scope>NUCLEOTIDE SEQUENCE [LARGE SCALE GENOMIC DNA]</scope>
</reference>
<evidence type="ECO:0000256" key="1">
    <source>
        <dbReference type="SAM" id="Phobius"/>
    </source>
</evidence>
<keyword evidence="1" id="KW-0472">Membrane</keyword>
<dbReference type="EMBL" id="MFUQ01000018">
    <property type="protein sequence ID" value="OGI83382.1"/>
    <property type="molecule type" value="Genomic_DNA"/>
</dbReference>
<dbReference type="STRING" id="1801766.A2997_01495"/>
<keyword evidence="1" id="KW-1133">Transmembrane helix</keyword>
<dbReference type="AlphaFoldDB" id="A0A1F6WN97"/>